<proteinExistence type="predicted"/>
<accession>A0A1H1V101</accession>
<dbReference type="Proteomes" id="UP000198481">
    <property type="component" value="Chromosome I"/>
</dbReference>
<protein>
    <submittedName>
        <fullName evidence="1">Uncharacterized protein</fullName>
    </submittedName>
</protein>
<reference evidence="1 2" key="1">
    <citation type="submission" date="2016-10" db="EMBL/GenBank/DDBJ databases">
        <authorList>
            <person name="de Groot N.N."/>
        </authorList>
    </citation>
    <scope>NUCLEOTIDE SEQUENCE [LARGE SCALE GENOMIC DNA]</scope>
    <source>
        <strain evidence="1 2">LMG 26867</strain>
    </source>
</reference>
<gene>
    <name evidence="1" type="ORF">SAMN05216222_2267</name>
</gene>
<name>A0A1H1V101_9PSED</name>
<dbReference type="EMBL" id="LT629762">
    <property type="protein sequence ID" value="SDS78415.1"/>
    <property type="molecule type" value="Genomic_DNA"/>
</dbReference>
<dbReference type="STRING" id="1148509.SAMN05216222_2267"/>
<dbReference type="RefSeq" id="WP_092274734.1">
    <property type="nucleotide sequence ID" value="NZ_LT629762.1"/>
</dbReference>
<sequence>MGDVTPIKRKGSSVPPTRGAHIDSARYVQLVETLVGFLEMRISEGDQGRYCDELERLTQKLENLAKRFTPPKGAA</sequence>
<organism evidence="1 2">
    <name type="scientific">Pseudomonas prosekii</name>
    <dbReference type="NCBI Taxonomy" id="1148509"/>
    <lineage>
        <taxon>Bacteria</taxon>
        <taxon>Pseudomonadati</taxon>
        <taxon>Pseudomonadota</taxon>
        <taxon>Gammaproteobacteria</taxon>
        <taxon>Pseudomonadales</taxon>
        <taxon>Pseudomonadaceae</taxon>
        <taxon>Pseudomonas</taxon>
    </lineage>
</organism>
<evidence type="ECO:0000313" key="2">
    <source>
        <dbReference type="Proteomes" id="UP000198481"/>
    </source>
</evidence>
<dbReference type="AlphaFoldDB" id="A0A1H1V101"/>
<evidence type="ECO:0000313" key="1">
    <source>
        <dbReference type="EMBL" id="SDS78415.1"/>
    </source>
</evidence>